<dbReference type="AlphaFoldDB" id="A0A2S9YEF3"/>
<organism evidence="2 3">
    <name type="scientific">Enhygromyxa salina</name>
    <dbReference type="NCBI Taxonomy" id="215803"/>
    <lineage>
        <taxon>Bacteria</taxon>
        <taxon>Pseudomonadati</taxon>
        <taxon>Myxococcota</taxon>
        <taxon>Polyangia</taxon>
        <taxon>Nannocystales</taxon>
        <taxon>Nannocystaceae</taxon>
        <taxon>Enhygromyxa</taxon>
    </lineage>
</organism>
<reference evidence="2 3" key="1">
    <citation type="submission" date="2018-03" db="EMBL/GenBank/DDBJ databases">
        <title>Draft Genome Sequences of the Obligatory Marine Myxobacteria Enhygromyxa salina SWB005.</title>
        <authorList>
            <person name="Poehlein A."/>
            <person name="Moghaddam J.A."/>
            <person name="Harms H."/>
            <person name="Alanjari M."/>
            <person name="Koenig G.M."/>
            <person name="Daniel R."/>
            <person name="Schaeberle T.F."/>
        </authorList>
    </citation>
    <scope>NUCLEOTIDE SEQUENCE [LARGE SCALE GENOMIC DNA]</scope>
    <source>
        <strain evidence="2 3">SWB005</strain>
    </source>
</reference>
<protein>
    <submittedName>
        <fullName evidence="2">Uncharacterized protein</fullName>
    </submittedName>
</protein>
<evidence type="ECO:0000256" key="1">
    <source>
        <dbReference type="SAM" id="MobiDB-lite"/>
    </source>
</evidence>
<evidence type="ECO:0000313" key="3">
    <source>
        <dbReference type="Proteomes" id="UP000237968"/>
    </source>
</evidence>
<proteinExistence type="predicted"/>
<sequence length="142" mass="15765">MLAEGHEGLLSGQAPASASDRRQLRLHSKDDPHPVRLVGEEPRVPDESAWLAALSEPPFELELDSKQSDHDVAAALTVFTVLNDARVEKAELAADGTLQLYFEGERRLDFPGQVEQLVWAWKVEWGQLVMICKGGEFFSSHS</sequence>
<feature type="region of interest" description="Disordered" evidence="1">
    <location>
        <begin position="1"/>
        <end position="42"/>
    </location>
</feature>
<accession>A0A2S9YEF3</accession>
<gene>
    <name evidence="2" type="ORF">ENSA5_15340</name>
</gene>
<name>A0A2S9YEF3_9BACT</name>
<dbReference type="Proteomes" id="UP000237968">
    <property type="component" value="Unassembled WGS sequence"/>
</dbReference>
<comment type="caution">
    <text evidence="2">The sequence shown here is derived from an EMBL/GenBank/DDBJ whole genome shotgun (WGS) entry which is preliminary data.</text>
</comment>
<dbReference type="EMBL" id="PVNK01000081">
    <property type="protein sequence ID" value="PRQ03504.1"/>
    <property type="molecule type" value="Genomic_DNA"/>
</dbReference>
<evidence type="ECO:0000313" key="2">
    <source>
        <dbReference type="EMBL" id="PRQ03504.1"/>
    </source>
</evidence>
<feature type="compositionally biased region" description="Basic and acidic residues" evidence="1">
    <location>
        <begin position="19"/>
        <end position="42"/>
    </location>
</feature>
<keyword evidence="3" id="KW-1185">Reference proteome</keyword>